<comment type="caution">
    <text evidence="2">The sequence shown here is derived from an EMBL/GenBank/DDBJ whole genome shotgun (WGS) entry which is preliminary data.</text>
</comment>
<keyword evidence="3" id="KW-1185">Reference proteome</keyword>
<organism evidence="2 3">
    <name type="scientific">Hymenoscyphus fraxineus</name>
    <dbReference type="NCBI Taxonomy" id="746836"/>
    <lineage>
        <taxon>Eukaryota</taxon>
        <taxon>Fungi</taxon>
        <taxon>Dikarya</taxon>
        <taxon>Ascomycota</taxon>
        <taxon>Pezizomycotina</taxon>
        <taxon>Leotiomycetes</taxon>
        <taxon>Helotiales</taxon>
        <taxon>Helotiaceae</taxon>
        <taxon>Hymenoscyphus</taxon>
    </lineage>
</organism>
<evidence type="ECO:0000256" key="1">
    <source>
        <dbReference type="SAM" id="MobiDB-lite"/>
    </source>
</evidence>
<reference evidence="2" key="1">
    <citation type="submission" date="2021-07" db="EMBL/GenBank/DDBJ databases">
        <authorList>
            <person name="Durling M."/>
        </authorList>
    </citation>
    <scope>NUCLEOTIDE SEQUENCE</scope>
</reference>
<feature type="region of interest" description="Disordered" evidence="1">
    <location>
        <begin position="1"/>
        <end position="23"/>
    </location>
</feature>
<dbReference type="Proteomes" id="UP000696280">
    <property type="component" value="Unassembled WGS sequence"/>
</dbReference>
<sequence length="288" mass="33731">MGPNKRNEDDKSGKPSETGEGYRKYTISELRQLLRDRGIQFAWKHKKDDLIKLLYETDINKKQLSTNHNDETDPDGSLRYAERVERITSDMRTLDLYHDDELCKVFDEARRVQREWDQDRARKAQELKDEAKLYQRRSEKMVSRANFKGDKQEVKRLTSRRIYDASNNFAQYQNGFEERWRARSRNLSATYARDSARYVERLAKMTRDPFSDESNSPSPSSSPPPRRPLQDSSLQRAARRSSPITYNLISDDEPRMTDSYGPPRELSTRNTSPRPYNGFTTQSGGVRN</sequence>
<dbReference type="AlphaFoldDB" id="A0A9N9KVL2"/>
<gene>
    <name evidence="2" type="ORF">HYFRA_00007530</name>
</gene>
<dbReference type="InterPro" id="IPR036361">
    <property type="entry name" value="SAP_dom_sf"/>
</dbReference>
<protein>
    <recommendedName>
        <fullName evidence="4">SAP domain-containing protein</fullName>
    </recommendedName>
</protein>
<feature type="region of interest" description="Disordered" evidence="1">
    <location>
        <begin position="207"/>
        <end position="288"/>
    </location>
</feature>
<proteinExistence type="predicted"/>
<feature type="compositionally biased region" description="Basic and acidic residues" evidence="1">
    <location>
        <begin position="1"/>
        <end position="14"/>
    </location>
</feature>
<evidence type="ECO:0000313" key="2">
    <source>
        <dbReference type="EMBL" id="CAG8952817.1"/>
    </source>
</evidence>
<feature type="compositionally biased region" description="Polar residues" evidence="1">
    <location>
        <begin position="268"/>
        <end position="288"/>
    </location>
</feature>
<dbReference type="EMBL" id="CAJVRL010000048">
    <property type="protein sequence ID" value="CAG8952817.1"/>
    <property type="molecule type" value="Genomic_DNA"/>
</dbReference>
<dbReference type="Gene3D" id="1.10.720.30">
    <property type="entry name" value="SAP domain"/>
    <property type="match status" value="1"/>
</dbReference>
<accession>A0A9N9KVL2</accession>
<name>A0A9N9KVL2_9HELO</name>
<evidence type="ECO:0000313" key="3">
    <source>
        <dbReference type="Proteomes" id="UP000696280"/>
    </source>
</evidence>
<evidence type="ECO:0008006" key="4">
    <source>
        <dbReference type="Google" id="ProtNLM"/>
    </source>
</evidence>